<comment type="caution">
    <text evidence="1">The sequence shown here is derived from an EMBL/GenBank/DDBJ whole genome shotgun (WGS) entry which is preliminary data.</text>
</comment>
<evidence type="ECO:0000313" key="2">
    <source>
        <dbReference type="Proteomes" id="UP000789759"/>
    </source>
</evidence>
<reference evidence="1" key="1">
    <citation type="submission" date="2021-06" db="EMBL/GenBank/DDBJ databases">
        <authorList>
            <person name="Kallberg Y."/>
            <person name="Tangrot J."/>
            <person name="Rosling A."/>
        </authorList>
    </citation>
    <scope>NUCLEOTIDE SEQUENCE</scope>
    <source>
        <strain evidence="1">FL966</strain>
    </source>
</reference>
<dbReference type="Proteomes" id="UP000789759">
    <property type="component" value="Unassembled WGS sequence"/>
</dbReference>
<name>A0A9N9HJR0_9GLOM</name>
<proteinExistence type="predicted"/>
<dbReference type="AlphaFoldDB" id="A0A9N9HJR0"/>
<gene>
    <name evidence="1" type="ORF">CPELLU_LOCUS11515</name>
</gene>
<organism evidence="1 2">
    <name type="scientific">Cetraspora pellucida</name>
    <dbReference type="NCBI Taxonomy" id="1433469"/>
    <lineage>
        <taxon>Eukaryota</taxon>
        <taxon>Fungi</taxon>
        <taxon>Fungi incertae sedis</taxon>
        <taxon>Mucoromycota</taxon>
        <taxon>Glomeromycotina</taxon>
        <taxon>Glomeromycetes</taxon>
        <taxon>Diversisporales</taxon>
        <taxon>Gigasporaceae</taxon>
        <taxon>Cetraspora</taxon>
    </lineage>
</organism>
<sequence length="55" mass="6153">MDQYSDCCPLIDCFVVVEQAFVCSKRISSHILLPCSSFSVMLAQLKEVLSVEQLV</sequence>
<evidence type="ECO:0000313" key="1">
    <source>
        <dbReference type="EMBL" id="CAG8695027.1"/>
    </source>
</evidence>
<accession>A0A9N9HJR0</accession>
<protein>
    <submittedName>
        <fullName evidence="1">23660_t:CDS:1</fullName>
    </submittedName>
</protein>
<dbReference type="EMBL" id="CAJVQA010010269">
    <property type="protein sequence ID" value="CAG8695027.1"/>
    <property type="molecule type" value="Genomic_DNA"/>
</dbReference>
<keyword evidence="2" id="KW-1185">Reference proteome</keyword>